<dbReference type="AlphaFoldDB" id="A0AAE3EJY5"/>
<evidence type="ECO:0000256" key="3">
    <source>
        <dbReference type="ARBA" id="ARBA00017562"/>
    </source>
</evidence>
<evidence type="ECO:0000256" key="4">
    <source>
        <dbReference type="ARBA" id="ARBA00022516"/>
    </source>
</evidence>
<evidence type="ECO:0000256" key="1">
    <source>
        <dbReference type="ARBA" id="ARBA00003761"/>
    </source>
</evidence>
<keyword evidence="8 9" id="KW-0092">Biotin</keyword>
<comment type="pathway">
    <text evidence="2 9">Lipid metabolism; fatty acid biosynthesis.</text>
</comment>
<evidence type="ECO:0000256" key="7">
    <source>
        <dbReference type="ARBA" id="ARBA00023160"/>
    </source>
</evidence>
<evidence type="ECO:0000256" key="10">
    <source>
        <dbReference type="SAM" id="MobiDB-lite"/>
    </source>
</evidence>
<keyword evidence="13" id="KW-1185">Reference proteome</keyword>
<dbReference type="GO" id="GO:0009317">
    <property type="term" value="C:acetyl-CoA carboxylase complex"/>
    <property type="evidence" value="ECO:0007669"/>
    <property type="project" value="InterPro"/>
</dbReference>
<evidence type="ECO:0000313" key="13">
    <source>
        <dbReference type="Proteomes" id="UP001198163"/>
    </source>
</evidence>
<dbReference type="PANTHER" id="PTHR45266:SF3">
    <property type="entry name" value="OXALOACETATE DECARBOXYLASE ALPHA CHAIN"/>
    <property type="match status" value="1"/>
</dbReference>
<organism evidence="12 13">
    <name type="scientific">Teretinema zuelzerae</name>
    <dbReference type="NCBI Taxonomy" id="156"/>
    <lineage>
        <taxon>Bacteria</taxon>
        <taxon>Pseudomonadati</taxon>
        <taxon>Spirochaetota</taxon>
        <taxon>Spirochaetia</taxon>
        <taxon>Spirochaetales</taxon>
        <taxon>Treponemataceae</taxon>
        <taxon>Teretinema</taxon>
    </lineage>
</organism>
<dbReference type="InterPro" id="IPR000089">
    <property type="entry name" value="Biotin_lipoyl"/>
</dbReference>
<dbReference type="PRINTS" id="PR01071">
    <property type="entry name" value="ACOABIOTINCC"/>
</dbReference>
<dbReference type="InterPro" id="IPR001882">
    <property type="entry name" value="Biotin_BS"/>
</dbReference>
<comment type="function">
    <text evidence="1 9">This protein is a component of the acetyl coenzyme A carboxylase complex; first, biotin carboxylase catalyzes the carboxylation of the carrier protein and then the transcarboxylase transfers the carboxyl group to form malonyl-CoA.</text>
</comment>
<gene>
    <name evidence="12" type="primary">accB</name>
    <name evidence="12" type="ORF">K7J14_13205</name>
</gene>
<evidence type="ECO:0000313" key="12">
    <source>
        <dbReference type="EMBL" id="MCD1655650.1"/>
    </source>
</evidence>
<dbReference type="GO" id="GO:0006633">
    <property type="term" value="P:fatty acid biosynthetic process"/>
    <property type="evidence" value="ECO:0007669"/>
    <property type="project" value="UniProtKB-KW"/>
</dbReference>
<dbReference type="CDD" id="cd06850">
    <property type="entry name" value="biotinyl_domain"/>
    <property type="match status" value="1"/>
</dbReference>
<protein>
    <recommendedName>
        <fullName evidence="3 9">Biotin carboxyl carrier protein of acetyl-CoA carboxylase</fullName>
    </recommendedName>
</protein>
<dbReference type="PANTHER" id="PTHR45266">
    <property type="entry name" value="OXALOACETATE DECARBOXYLASE ALPHA CHAIN"/>
    <property type="match status" value="1"/>
</dbReference>
<dbReference type="PROSITE" id="PS00188">
    <property type="entry name" value="BIOTIN"/>
    <property type="match status" value="1"/>
</dbReference>
<dbReference type="InterPro" id="IPR001249">
    <property type="entry name" value="AcCoA_biotinCC"/>
</dbReference>
<dbReference type="GO" id="GO:0003989">
    <property type="term" value="F:acetyl-CoA carboxylase activity"/>
    <property type="evidence" value="ECO:0007669"/>
    <property type="project" value="InterPro"/>
</dbReference>
<dbReference type="RefSeq" id="WP_230757212.1">
    <property type="nucleotide sequence ID" value="NZ_JAINWA010000003.1"/>
</dbReference>
<evidence type="ECO:0000256" key="9">
    <source>
        <dbReference type="RuleBase" id="RU364072"/>
    </source>
</evidence>
<sequence length="165" mass="17444">MDDKTLLALFDKFDKSDAAELRFTGNGFSFELRRKEAFSAAAVQFAAPPAPAQNAGAPAAAQTSAPKSSSPAPHAPAGGGGAAAPGFEYIKCPIVGTFYRAPSPDAPAYADVGKKITKGQKLCIIEAMKMMNALEAEFDCEIVKILVNNGDMVEYDQPIFEVRPV</sequence>
<feature type="region of interest" description="Disordered" evidence="10">
    <location>
        <begin position="53"/>
        <end position="81"/>
    </location>
</feature>
<name>A0AAE3EJY5_9SPIR</name>
<dbReference type="Pfam" id="PF00364">
    <property type="entry name" value="Biotin_lipoyl"/>
    <property type="match status" value="1"/>
</dbReference>
<keyword evidence="6 9" id="KW-0443">Lipid metabolism</keyword>
<keyword evidence="7 9" id="KW-0275">Fatty acid biosynthesis</keyword>
<dbReference type="NCBIfam" id="TIGR00531">
    <property type="entry name" value="BCCP"/>
    <property type="match status" value="1"/>
</dbReference>
<dbReference type="Proteomes" id="UP001198163">
    <property type="component" value="Unassembled WGS sequence"/>
</dbReference>
<dbReference type="Gene3D" id="2.40.50.100">
    <property type="match status" value="1"/>
</dbReference>
<keyword evidence="5 9" id="KW-0276">Fatty acid metabolism</keyword>
<dbReference type="EMBL" id="JAINWA010000003">
    <property type="protein sequence ID" value="MCD1655650.1"/>
    <property type="molecule type" value="Genomic_DNA"/>
</dbReference>
<dbReference type="SUPFAM" id="SSF51230">
    <property type="entry name" value="Single hybrid motif"/>
    <property type="match status" value="1"/>
</dbReference>
<dbReference type="InterPro" id="IPR050709">
    <property type="entry name" value="Biotin_Carboxyl_Carrier/Decarb"/>
</dbReference>
<evidence type="ECO:0000256" key="6">
    <source>
        <dbReference type="ARBA" id="ARBA00023098"/>
    </source>
</evidence>
<keyword evidence="12" id="KW-0436">Ligase</keyword>
<evidence type="ECO:0000256" key="2">
    <source>
        <dbReference type="ARBA" id="ARBA00005194"/>
    </source>
</evidence>
<feature type="domain" description="Lipoyl-binding" evidence="11">
    <location>
        <begin position="87"/>
        <end position="163"/>
    </location>
</feature>
<evidence type="ECO:0000256" key="5">
    <source>
        <dbReference type="ARBA" id="ARBA00022832"/>
    </source>
</evidence>
<evidence type="ECO:0000256" key="8">
    <source>
        <dbReference type="ARBA" id="ARBA00023267"/>
    </source>
</evidence>
<feature type="compositionally biased region" description="Low complexity" evidence="10">
    <location>
        <begin position="53"/>
        <end position="76"/>
    </location>
</feature>
<dbReference type="InterPro" id="IPR011053">
    <property type="entry name" value="Single_hybrid_motif"/>
</dbReference>
<keyword evidence="4 9" id="KW-0444">Lipid biosynthesis</keyword>
<dbReference type="PROSITE" id="PS50968">
    <property type="entry name" value="BIOTINYL_LIPOYL"/>
    <property type="match status" value="1"/>
</dbReference>
<proteinExistence type="predicted"/>
<evidence type="ECO:0000259" key="11">
    <source>
        <dbReference type="PROSITE" id="PS50968"/>
    </source>
</evidence>
<accession>A0AAE3EJY5</accession>
<comment type="caution">
    <text evidence="12">The sequence shown here is derived from an EMBL/GenBank/DDBJ whole genome shotgun (WGS) entry which is preliminary data.</text>
</comment>
<reference evidence="12" key="1">
    <citation type="submission" date="2021-08" db="EMBL/GenBank/DDBJ databases">
        <title>Comparative analyses of Brucepasteria parasyntrophica and Teretinema zuelzerae.</title>
        <authorList>
            <person name="Song Y."/>
            <person name="Brune A."/>
        </authorList>
    </citation>
    <scope>NUCLEOTIDE SEQUENCE</scope>
    <source>
        <strain evidence="12">DSM 1903</strain>
    </source>
</reference>